<dbReference type="PANTHER" id="PTHR32305">
    <property type="match status" value="1"/>
</dbReference>
<organism evidence="3 4">
    <name type="scientific">Orenia marismortui</name>
    <dbReference type="NCBI Taxonomy" id="46469"/>
    <lineage>
        <taxon>Bacteria</taxon>
        <taxon>Bacillati</taxon>
        <taxon>Bacillota</taxon>
        <taxon>Clostridia</taxon>
        <taxon>Halanaerobiales</taxon>
        <taxon>Halobacteroidaceae</taxon>
        <taxon>Orenia</taxon>
    </lineage>
</organism>
<dbReference type="PANTHER" id="PTHR32305:SF15">
    <property type="entry name" value="PROTEIN RHSA-RELATED"/>
    <property type="match status" value="1"/>
</dbReference>
<dbReference type="InterPro" id="IPR050708">
    <property type="entry name" value="T6SS_VgrG/RHS"/>
</dbReference>
<sequence>MGNGIDEVLGVYGEQTQYLYSNHLGSITGITGTDGSVVGTQSYTPYGMIRNTTGTFNTSLGFIGRSQSAVTGLTYIRARYYDASVGRFTRVDPIRDGLNWYAYPTNPISYYDPYGLFWGRIVEIGAGGLQVLGGLGQVTLGGSIVAGSGIGTVFSGGTLTIPMAATAAGGGYISFHGGSNMAEGFGKIFGIEDPSDLNLARQMWGDGCNQEGFDGDDLYNLIDLGISGYGLTKTGPGLINKITSGKVTETVVNGRTHRVFYNYNFDVLITTGHGRNALNDIRGMIWTGVQYSTDDNEE</sequence>
<keyword evidence="4" id="KW-1185">Reference proteome</keyword>
<evidence type="ECO:0000313" key="3">
    <source>
        <dbReference type="EMBL" id="TDX51137.1"/>
    </source>
</evidence>
<dbReference type="RefSeq" id="WP_134116954.1">
    <property type="nucleotide sequence ID" value="NZ_SOEG01000015.1"/>
</dbReference>
<comment type="caution">
    <text evidence="3">The sequence shown here is derived from an EMBL/GenBank/DDBJ whole genome shotgun (WGS) entry which is preliminary data.</text>
</comment>
<dbReference type="InterPro" id="IPR025320">
    <property type="entry name" value="DUF4225"/>
</dbReference>
<dbReference type="Gene3D" id="2.180.10.10">
    <property type="entry name" value="RHS repeat-associated core"/>
    <property type="match status" value="1"/>
</dbReference>
<dbReference type="Proteomes" id="UP000295832">
    <property type="component" value="Unassembled WGS sequence"/>
</dbReference>
<protein>
    <submittedName>
        <fullName evidence="3">RHS repeat-associated protein</fullName>
    </submittedName>
</protein>
<evidence type="ECO:0000259" key="2">
    <source>
        <dbReference type="Pfam" id="PF25023"/>
    </source>
</evidence>
<evidence type="ECO:0000313" key="4">
    <source>
        <dbReference type="Proteomes" id="UP000295832"/>
    </source>
</evidence>
<keyword evidence="1" id="KW-0677">Repeat</keyword>
<dbReference type="EMBL" id="SOEG01000015">
    <property type="protein sequence ID" value="TDX51137.1"/>
    <property type="molecule type" value="Genomic_DNA"/>
</dbReference>
<dbReference type="NCBIfam" id="TIGR03696">
    <property type="entry name" value="Rhs_assc_core"/>
    <property type="match status" value="1"/>
</dbReference>
<feature type="domain" description="Teneurin-like YD-shell" evidence="2">
    <location>
        <begin position="17"/>
        <end position="92"/>
    </location>
</feature>
<dbReference type="Pfam" id="PF13988">
    <property type="entry name" value="DUF4225"/>
    <property type="match status" value="1"/>
</dbReference>
<reference evidence="3 4" key="1">
    <citation type="submission" date="2019-03" db="EMBL/GenBank/DDBJ databases">
        <title>Subsurface microbial communities from deep shales in Ohio and West Virginia, USA.</title>
        <authorList>
            <person name="Wrighton K."/>
        </authorList>
    </citation>
    <scope>NUCLEOTIDE SEQUENCE [LARGE SCALE GENOMIC DNA]</scope>
    <source>
        <strain evidence="3 4">MSL 6dP</strain>
    </source>
</reference>
<proteinExistence type="predicted"/>
<dbReference type="InterPro" id="IPR056823">
    <property type="entry name" value="TEN-like_YD-shell"/>
</dbReference>
<dbReference type="AlphaFoldDB" id="A0A4R8H8I0"/>
<dbReference type="Pfam" id="PF25023">
    <property type="entry name" value="TEN_YD-shell"/>
    <property type="match status" value="1"/>
</dbReference>
<evidence type="ECO:0000256" key="1">
    <source>
        <dbReference type="ARBA" id="ARBA00022737"/>
    </source>
</evidence>
<dbReference type="InterPro" id="IPR022385">
    <property type="entry name" value="Rhs_assc_core"/>
</dbReference>
<accession>A0A4R8H8I0</accession>
<gene>
    <name evidence="3" type="ORF">C7959_11513</name>
</gene>
<name>A0A4R8H8I0_9FIRM</name>